<evidence type="ECO:0000313" key="2">
    <source>
        <dbReference type="Proteomes" id="UP000232003"/>
    </source>
</evidence>
<organism evidence="1 2">
    <name type="scientific">Nostoc flagelliforme CCNUN1</name>
    <dbReference type="NCBI Taxonomy" id="2038116"/>
    <lineage>
        <taxon>Bacteria</taxon>
        <taxon>Bacillati</taxon>
        <taxon>Cyanobacteriota</taxon>
        <taxon>Cyanophyceae</taxon>
        <taxon>Nostocales</taxon>
        <taxon>Nostocaceae</taxon>
        <taxon>Nostoc</taxon>
    </lineage>
</organism>
<dbReference type="Proteomes" id="UP000232003">
    <property type="component" value="Chromosome"/>
</dbReference>
<name>A0A2K8T0W3_9NOSO</name>
<protein>
    <submittedName>
        <fullName evidence="1">Uncharacterized protein</fullName>
    </submittedName>
</protein>
<dbReference type="EMBL" id="CP024785">
    <property type="protein sequence ID" value="AUB41337.1"/>
    <property type="molecule type" value="Genomic_DNA"/>
</dbReference>
<accession>A0A2K8T0W3</accession>
<dbReference type="KEGG" id="nfl:COO91_07385"/>
<dbReference type="AlphaFoldDB" id="A0A2K8T0W3"/>
<reference evidence="1 2" key="1">
    <citation type="submission" date="2017-11" db="EMBL/GenBank/DDBJ databases">
        <title>Complete genome of a free-living desiccation-tolerant cyanobacterium and its photosynthetic adaptation to extreme terrestrial habitat.</title>
        <authorList>
            <person name="Shang J."/>
        </authorList>
    </citation>
    <scope>NUCLEOTIDE SEQUENCE [LARGE SCALE GENOMIC DNA]</scope>
    <source>
        <strain evidence="1 2">CCNUN1</strain>
    </source>
</reference>
<evidence type="ECO:0000313" key="1">
    <source>
        <dbReference type="EMBL" id="AUB41337.1"/>
    </source>
</evidence>
<proteinExistence type="predicted"/>
<gene>
    <name evidence="1" type="ORF">COO91_07385</name>
</gene>
<sequence>MLNFPYQKIRSGYPIGYQRRDEEENQGIMSDNPGAISLDTAYQQYIERVHNLFWRE</sequence>
<keyword evidence="2" id="KW-1185">Reference proteome</keyword>